<accession>A0A0A1MNF1</accession>
<name>A0A0A1MNF1_9BACI</name>
<dbReference type="STRING" id="545501.BN997_01015"/>
<dbReference type="Proteomes" id="UP000040453">
    <property type="component" value="Unassembled WGS sequence"/>
</dbReference>
<dbReference type="PANTHER" id="PTHR39190">
    <property type="entry name" value="FLAGELLAR ASSEMBLY FACTOR FLIW"/>
    <property type="match status" value="1"/>
</dbReference>
<comment type="subunit">
    <text evidence="4">Interacts with translational regulator CsrA and flagellin(s).</text>
</comment>
<sequence>MKMTSAYLGEIEVDESKIITFPSGIPGFSESKQFVLLEFPDNQMFHILQSADNAQLAFIITDPYYLYQDYVFELEPSTIDLLKIKDRNDVAIYTIVTVNKPFTDSTINLKAPIVIHVKENLAKQVVLQTDAYSSRTPINRPSHEKEEK</sequence>
<evidence type="ECO:0000313" key="6">
    <source>
        <dbReference type="Proteomes" id="UP000040453"/>
    </source>
</evidence>
<dbReference type="OrthoDB" id="9801235at2"/>
<dbReference type="HAMAP" id="MF_01185">
    <property type="entry name" value="FliW"/>
    <property type="match status" value="1"/>
</dbReference>
<comment type="function">
    <text evidence="4">Acts as an anti-CsrA protein, binds CsrA and prevents it from repressing translation of its target genes, one of which is flagellin. Binds to flagellin and participates in the assembly of the flagellum.</text>
</comment>
<dbReference type="GO" id="GO:0044780">
    <property type="term" value="P:bacterial-type flagellum assembly"/>
    <property type="evidence" value="ECO:0007669"/>
    <property type="project" value="UniProtKB-UniRule"/>
</dbReference>
<dbReference type="PANTHER" id="PTHR39190:SF1">
    <property type="entry name" value="FLAGELLAR ASSEMBLY FACTOR FLIW"/>
    <property type="match status" value="1"/>
</dbReference>
<dbReference type="RefSeq" id="WP_042530185.1">
    <property type="nucleotide sequence ID" value="NZ_CAXOIH010000010.1"/>
</dbReference>
<comment type="similarity">
    <text evidence="4">Belongs to the FliW family.</text>
</comment>
<dbReference type="EMBL" id="CDGG01000001">
    <property type="protein sequence ID" value="CEI81197.1"/>
    <property type="molecule type" value="Genomic_DNA"/>
</dbReference>
<protein>
    <recommendedName>
        <fullName evidence="4">Flagellar assembly factor FliW</fullName>
    </recommendedName>
</protein>
<dbReference type="SUPFAM" id="SSF141457">
    <property type="entry name" value="BH3618-like"/>
    <property type="match status" value="1"/>
</dbReference>
<evidence type="ECO:0000256" key="2">
    <source>
        <dbReference type="ARBA" id="ARBA00022795"/>
    </source>
</evidence>
<reference evidence="5 6" key="1">
    <citation type="submission" date="2014-11" db="EMBL/GenBank/DDBJ databases">
        <authorList>
            <person name="Urmite Genomes Urmite Genomes"/>
        </authorList>
    </citation>
    <scope>NUCLEOTIDE SEQUENCE [LARGE SCALE GENOMIC DNA]</scope>
    <source>
        <strain evidence="5 6">Oc5</strain>
    </source>
</reference>
<evidence type="ECO:0000313" key="5">
    <source>
        <dbReference type="EMBL" id="CEI81197.1"/>
    </source>
</evidence>
<evidence type="ECO:0000256" key="1">
    <source>
        <dbReference type="ARBA" id="ARBA00022490"/>
    </source>
</evidence>
<dbReference type="Gene3D" id="2.30.290.10">
    <property type="entry name" value="BH3618-like"/>
    <property type="match status" value="1"/>
</dbReference>
<keyword evidence="5" id="KW-0969">Cilium</keyword>
<keyword evidence="3 4" id="KW-0810">Translation regulation</keyword>
<keyword evidence="6" id="KW-1185">Reference proteome</keyword>
<keyword evidence="4" id="KW-0143">Chaperone</keyword>
<organism evidence="5 6">
    <name type="scientific">Oceanobacillus oncorhynchi</name>
    <dbReference type="NCBI Taxonomy" id="545501"/>
    <lineage>
        <taxon>Bacteria</taxon>
        <taxon>Bacillati</taxon>
        <taxon>Bacillota</taxon>
        <taxon>Bacilli</taxon>
        <taxon>Bacillales</taxon>
        <taxon>Bacillaceae</taxon>
        <taxon>Oceanobacillus</taxon>
    </lineage>
</organism>
<evidence type="ECO:0000256" key="4">
    <source>
        <dbReference type="HAMAP-Rule" id="MF_01185"/>
    </source>
</evidence>
<dbReference type="GO" id="GO:0005737">
    <property type="term" value="C:cytoplasm"/>
    <property type="evidence" value="ECO:0007669"/>
    <property type="project" value="UniProtKB-SubCell"/>
</dbReference>
<keyword evidence="5" id="KW-0282">Flagellum</keyword>
<keyword evidence="1 4" id="KW-0963">Cytoplasm</keyword>
<dbReference type="GO" id="GO:0006417">
    <property type="term" value="P:regulation of translation"/>
    <property type="evidence" value="ECO:0007669"/>
    <property type="project" value="UniProtKB-KW"/>
</dbReference>
<keyword evidence="2 4" id="KW-1005">Bacterial flagellum biogenesis</keyword>
<dbReference type="NCBIfam" id="NF009793">
    <property type="entry name" value="PRK13285.1-1"/>
    <property type="match status" value="1"/>
</dbReference>
<keyword evidence="5" id="KW-0966">Cell projection</keyword>
<proteinExistence type="inferred from homology"/>
<dbReference type="InterPro" id="IPR024046">
    <property type="entry name" value="Flagellar_assmbl_FliW_dom_sf"/>
</dbReference>
<gene>
    <name evidence="4 5" type="primary">fliW</name>
    <name evidence="5" type="ORF">BN997_01015</name>
</gene>
<dbReference type="Pfam" id="PF02623">
    <property type="entry name" value="FliW"/>
    <property type="match status" value="1"/>
</dbReference>
<dbReference type="AlphaFoldDB" id="A0A0A1MNF1"/>
<dbReference type="InterPro" id="IPR003775">
    <property type="entry name" value="Flagellar_assembly_factor_FliW"/>
</dbReference>
<comment type="subcellular location">
    <subcellularLocation>
        <location evidence="4">Cytoplasm</location>
    </subcellularLocation>
</comment>
<evidence type="ECO:0000256" key="3">
    <source>
        <dbReference type="ARBA" id="ARBA00022845"/>
    </source>
</evidence>